<dbReference type="SMART" id="SM00028">
    <property type="entry name" value="TPR"/>
    <property type="match status" value="3"/>
</dbReference>
<dbReference type="Proteomes" id="UP000707138">
    <property type="component" value="Unassembled WGS sequence"/>
</dbReference>
<keyword evidence="3" id="KW-1185">Reference proteome</keyword>
<comment type="caution">
    <text evidence="2">The sequence shown here is derived from an EMBL/GenBank/DDBJ whole genome shotgun (WGS) entry which is preliminary data.</text>
</comment>
<evidence type="ECO:0000313" key="2">
    <source>
        <dbReference type="EMBL" id="MBM6913590.1"/>
    </source>
</evidence>
<proteinExistence type="predicted"/>
<dbReference type="Gene3D" id="1.25.40.10">
    <property type="entry name" value="Tetratricopeptide repeat domain"/>
    <property type="match status" value="1"/>
</dbReference>
<dbReference type="SUPFAM" id="SSF48452">
    <property type="entry name" value="TPR-like"/>
    <property type="match status" value="1"/>
</dbReference>
<protein>
    <submittedName>
        <fullName evidence="2">Tetratricopeptide repeat protein</fullName>
    </submittedName>
</protein>
<dbReference type="InterPro" id="IPR019734">
    <property type="entry name" value="TPR_rpt"/>
</dbReference>
<dbReference type="NCBIfam" id="NF047558">
    <property type="entry name" value="TPR_END_plus"/>
    <property type="match status" value="1"/>
</dbReference>
<dbReference type="PANTHER" id="PTHR12558">
    <property type="entry name" value="CELL DIVISION CYCLE 16,23,27"/>
    <property type="match status" value="1"/>
</dbReference>
<evidence type="ECO:0000313" key="3">
    <source>
        <dbReference type="Proteomes" id="UP000707138"/>
    </source>
</evidence>
<accession>A0ABS2GIP6</accession>
<dbReference type="PANTHER" id="PTHR12558:SF33">
    <property type="entry name" value="BLL7664 PROTEIN"/>
    <property type="match status" value="1"/>
</dbReference>
<evidence type="ECO:0000256" key="1">
    <source>
        <dbReference type="PROSITE-ProRule" id="PRU00339"/>
    </source>
</evidence>
<dbReference type="PROSITE" id="PS50005">
    <property type="entry name" value="TPR"/>
    <property type="match status" value="1"/>
</dbReference>
<gene>
    <name evidence="2" type="ORF">H6A01_09705</name>
</gene>
<dbReference type="EMBL" id="JACJLA010000025">
    <property type="protein sequence ID" value="MBM6913590.1"/>
    <property type="molecule type" value="Genomic_DNA"/>
</dbReference>
<name>A0ABS2GIP6_9FIRM</name>
<sequence>MAIVMLMTLIGCDRDKVAADTQIAESTTSVETTTEKGTSELTAEEKAVVDLFQQGKYEATITKADAVLLRKPDSDIAYSVKGMALGLLGEPKKGLELAQKAYSLNEKNVSNYYNLAMLYKLQGQLDESAKWFRRVLDVEPHNTWSLYGLATIYADEGHDAEALIWLKRAIETDSTVKSVAREQDHFMRFHNNEKFKQLTQ</sequence>
<feature type="repeat" description="TPR" evidence="1">
    <location>
        <begin position="109"/>
        <end position="142"/>
    </location>
</feature>
<dbReference type="InterPro" id="IPR011990">
    <property type="entry name" value="TPR-like_helical_dom_sf"/>
</dbReference>
<organism evidence="2 3">
    <name type="scientific">Veillonella magna</name>
    <dbReference type="NCBI Taxonomy" id="464322"/>
    <lineage>
        <taxon>Bacteria</taxon>
        <taxon>Bacillati</taxon>
        <taxon>Bacillota</taxon>
        <taxon>Negativicutes</taxon>
        <taxon>Veillonellales</taxon>
        <taxon>Veillonellaceae</taxon>
        <taxon>Veillonella</taxon>
    </lineage>
</organism>
<dbReference type="Pfam" id="PF13424">
    <property type="entry name" value="TPR_12"/>
    <property type="match status" value="1"/>
</dbReference>
<reference evidence="2 3" key="1">
    <citation type="journal article" date="2021" name="Sci. Rep.">
        <title>The distribution of antibiotic resistance genes in chicken gut microbiota commensals.</title>
        <authorList>
            <person name="Juricova H."/>
            <person name="Matiasovicova J."/>
            <person name="Kubasova T."/>
            <person name="Cejkova D."/>
            <person name="Rychlik I."/>
        </authorList>
    </citation>
    <scope>NUCLEOTIDE SEQUENCE [LARGE SCALE GENOMIC DNA]</scope>
    <source>
        <strain evidence="2 3">An537</strain>
    </source>
</reference>
<keyword evidence="1" id="KW-0802">TPR repeat</keyword>